<protein>
    <submittedName>
        <fullName evidence="2">Uncharacterized protein</fullName>
    </submittedName>
</protein>
<reference evidence="2 3" key="1">
    <citation type="submission" date="2017-08" db="EMBL/GenBank/DDBJ databases">
        <title>Sequencing of Escherichia coli CCPM 6219.</title>
        <authorList>
            <person name="Liu S.-L."/>
            <person name="Zhou Y.-J."/>
            <person name="Zhao M.-F."/>
        </authorList>
    </citation>
    <scope>NUCLEOTIDE SEQUENCE [LARGE SCALE GENOMIC DNA]</scope>
    <source>
        <strain evidence="2 3">CCPM 6219</strain>
    </source>
</reference>
<accession>A0A8B3LWY1</accession>
<gene>
    <name evidence="2" type="ORF">CIG67_22695</name>
</gene>
<keyword evidence="1" id="KW-0175">Coiled coil</keyword>
<evidence type="ECO:0000313" key="2">
    <source>
        <dbReference type="EMBL" id="RVE08577.1"/>
    </source>
</evidence>
<feature type="coiled-coil region" evidence="1">
    <location>
        <begin position="162"/>
        <end position="189"/>
    </location>
</feature>
<dbReference type="Proteomes" id="UP000288459">
    <property type="component" value="Unassembled WGS sequence"/>
</dbReference>
<evidence type="ECO:0000313" key="3">
    <source>
        <dbReference type="Proteomes" id="UP000288459"/>
    </source>
</evidence>
<name>A0A8B3LWY1_ECOLX</name>
<dbReference type="EMBL" id="NPIM01000161">
    <property type="protein sequence ID" value="RVE08577.1"/>
    <property type="molecule type" value="Genomic_DNA"/>
</dbReference>
<organism evidence="2 3">
    <name type="scientific">Escherichia coli</name>
    <dbReference type="NCBI Taxonomy" id="562"/>
    <lineage>
        <taxon>Bacteria</taxon>
        <taxon>Pseudomonadati</taxon>
        <taxon>Pseudomonadota</taxon>
        <taxon>Gammaproteobacteria</taxon>
        <taxon>Enterobacterales</taxon>
        <taxon>Enterobacteriaceae</taxon>
        <taxon>Escherichia</taxon>
    </lineage>
</organism>
<evidence type="ECO:0000256" key="1">
    <source>
        <dbReference type="SAM" id="Coils"/>
    </source>
</evidence>
<proteinExistence type="predicted"/>
<comment type="caution">
    <text evidence="2">The sequence shown here is derived from an EMBL/GenBank/DDBJ whole genome shotgun (WGS) entry which is preliminary data.</text>
</comment>
<sequence length="203" mass="23814">MSDGLKDKSFITRFIKYIEVQMGTYISDKTETCFDECSLIEKVEDGYKISVYSFKLHTGNPYQPHISESYTGDIFISYLYYGNDSYYERRRQEYRKYLSLKEIHLAILKIFPDERRIAIGIKKENYSTVKISYVAADEVYFLDITNKEKLLLDNISCLYDIISKHESNINNLEGELASSKKEFQSMKLDVKEKCKSILDIVDQ</sequence>
<dbReference type="AlphaFoldDB" id="A0A8B3LWY1"/>